<accession>A0AA35VL23</accession>
<reference evidence="3" key="1">
    <citation type="submission" date="2023-04" db="EMBL/GenBank/DDBJ databases">
        <authorList>
            <person name="Vijverberg K."/>
            <person name="Xiong W."/>
            <person name="Schranz E."/>
        </authorList>
    </citation>
    <scope>NUCLEOTIDE SEQUENCE</scope>
</reference>
<keyword evidence="1" id="KW-0175">Coiled coil</keyword>
<evidence type="ECO:0000256" key="2">
    <source>
        <dbReference type="SAM" id="MobiDB-lite"/>
    </source>
</evidence>
<protein>
    <submittedName>
        <fullName evidence="3">Uncharacterized protein</fullName>
    </submittedName>
</protein>
<proteinExistence type="predicted"/>
<feature type="compositionally biased region" description="Basic and acidic residues" evidence="2">
    <location>
        <begin position="1"/>
        <end position="29"/>
    </location>
</feature>
<feature type="coiled-coil region" evidence="1">
    <location>
        <begin position="64"/>
        <end position="98"/>
    </location>
</feature>
<gene>
    <name evidence="3" type="ORF">LSALG_LOCUS11198</name>
</gene>
<dbReference type="EMBL" id="OX465078">
    <property type="protein sequence ID" value="CAI9270908.1"/>
    <property type="molecule type" value="Genomic_DNA"/>
</dbReference>
<evidence type="ECO:0000313" key="3">
    <source>
        <dbReference type="EMBL" id="CAI9270908.1"/>
    </source>
</evidence>
<keyword evidence="4" id="KW-1185">Reference proteome</keyword>
<feature type="region of interest" description="Disordered" evidence="2">
    <location>
        <begin position="1"/>
        <end position="37"/>
    </location>
</feature>
<dbReference type="Proteomes" id="UP001177003">
    <property type="component" value="Chromosome 2"/>
</dbReference>
<dbReference type="AlphaFoldDB" id="A0AA35VL23"/>
<evidence type="ECO:0000256" key="1">
    <source>
        <dbReference type="SAM" id="Coils"/>
    </source>
</evidence>
<sequence length="110" mass="13134">MKQWGEKVKWEEPQPMKTTGEQHDAKPKPNENMGIEDSASCKCKERIYDYKNEEELSEGEKLVRKKCDKELDNLLHLRKELEDKEKKVEVENVTLETHKFLFPPWTMDQI</sequence>
<name>A0AA35VL23_LACSI</name>
<evidence type="ECO:0000313" key="4">
    <source>
        <dbReference type="Proteomes" id="UP001177003"/>
    </source>
</evidence>
<organism evidence="3 4">
    <name type="scientific">Lactuca saligna</name>
    <name type="common">Willowleaf lettuce</name>
    <dbReference type="NCBI Taxonomy" id="75948"/>
    <lineage>
        <taxon>Eukaryota</taxon>
        <taxon>Viridiplantae</taxon>
        <taxon>Streptophyta</taxon>
        <taxon>Embryophyta</taxon>
        <taxon>Tracheophyta</taxon>
        <taxon>Spermatophyta</taxon>
        <taxon>Magnoliopsida</taxon>
        <taxon>eudicotyledons</taxon>
        <taxon>Gunneridae</taxon>
        <taxon>Pentapetalae</taxon>
        <taxon>asterids</taxon>
        <taxon>campanulids</taxon>
        <taxon>Asterales</taxon>
        <taxon>Asteraceae</taxon>
        <taxon>Cichorioideae</taxon>
        <taxon>Cichorieae</taxon>
        <taxon>Lactucinae</taxon>
        <taxon>Lactuca</taxon>
    </lineage>
</organism>